<dbReference type="PANTHER" id="PTHR36838">
    <property type="entry name" value="AUXIN EFFLUX CARRIER FAMILY PROTEIN"/>
    <property type="match status" value="1"/>
</dbReference>
<keyword evidence="3" id="KW-0813">Transport</keyword>
<evidence type="ECO:0000256" key="8">
    <source>
        <dbReference type="SAM" id="Phobius"/>
    </source>
</evidence>
<evidence type="ECO:0000256" key="2">
    <source>
        <dbReference type="ARBA" id="ARBA00010145"/>
    </source>
</evidence>
<feature type="transmembrane region" description="Helical" evidence="8">
    <location>
        <begin position="108"/>
        <end position="130"/>
    </location>
</feature>
<keyword evidence="7 8" id="KW-0472">Membrane</keyword>
<feature type="transmembrane region" description="Helical" evidence="8">
    <location>
        <begin position="284"/>
        <end position="308"/>
    </location>
</feature>
<evidence type="ECO:0000256" key="1">
    <source>
        <dbReference type="ARBA" id="ARBA00004651"/>
    </source>
</evidence>
<keyword evidence="5 8" id="KW-0812">Transmembrane</keyword>
<feature type="transmembrane region" description="Helical" evidence="8">
    <location>
        <begin position="226"/>
        <end position="247"/>
    </location>
</feature>
<evidence type="ECO:0000256" key="4">
    <source>
        <dbReference type="ARBA" id="ARBA00022475"/>
    </source>
</evidence>
<protein>
    <submittedName>
        <fullName evidence="9">Uncharacterized protein</fullName>
    </submittedName>
</protein>
<reference evidence="9 10" key="1">
    <citation type="submission" date="2019-03" db="EMBL/GenBank/DDBJ databases">
        <title>Genomic Encyclopedia of Type Strains, Phase IV (KMG-IV): sequencing the most valuable type-strain genomes for metagenomic binning, comparative biology and taxonomic classification.</title>
        <authorList>
            <person name="Goeker M."/>
        </authorList>
    </citation>
    <scope>NUCLEOTIDE SEQUENCE [LARGE SCALE GENOMIC DNA]</scope>
    <source>
        <strain evidence="9 10">DSM 20467</strain>
    </source>
</reference>
<dbReference type="InterPro" id="IPR004776">
    <property type="entry name" value="Mem_transp_PIN-like"/>
</dbReference>
<evidence type="ECO:0000256" key="3">
    <source>
        <dbReference type="ARBA" id="ARBA00022448"/>
    </source>
</evidence>
<dbReference type="EMBL" id="SMAA01000002">
    <property type="protein sequence ID" value="TCS81424.1"/>
    <property type="molecule type" value="Genomic_DNA"/>
</dbReference>
<evidence type="ECO:0000313" key="10">
    <source>
        <dbReference type="Proteomes" id="UP000295188"/>
    </source>
</evidence>
<dbReference type="GO" id="GO:0055085">
    <property type="term" value="P:transmembrane transport"/>
    <property type="evidence" value="ECO:0007669"/>
    <property type="project" value="InterPro"/>
</dbReference>
<keyword evidence="6 8" id="KW-1133">Transmembrane helix</keyword>
<comment type="similarity">
    <text evidence="2">Belongs to the auxin efflux carrier (TC 2.A.69) family.</text>
</comment>
<dbReference type="RefSeq" id="WP_132547298.1">
    <property type="nucleotide sequence ID" value="NZ_SMAA01000002.1"/>
</dbReference>
<dbReference type="InterPro" id="IPR038770">
    <property type="entry name" value="Na+/solute_symporter_sf"/>
</dbReference>
<feature type="transmembrane region" description="Helical" evidence="8">
    <location>
        <begin position="253"/>
        <end position="272"/>
    </location>
</feature>
<organism evidence="9 10">
    <name type="scientific">Pectinatus cerevisiiphilus</name>
    <dbReference type="NCBI Taxonomy" id="86956"/>
    <lineage>
        <taxon>Bacteria</taxon>
        <taxon>Bacillati</taxon>
        <taxon>Bacillota</taxon>
        <taxon>Negativicutes</taxon>
        <taxon>Selenomonadales</taxon>
        <taxon>Selenomonadaceae</taxon>
        <taxon>Pectinatus</taxon>
    </lineage>
</organism>
<feature type="transmembrane region" description="Helical" evidence="8">
    <location>
        <begin position="194"/>
        <end position="214"/>
    </location>
</feature>
<accession>A0A4R3KDR2</accession>
<dbReference type="Proteomes" id="UP000295188">
    <property type="component" value="Unassembled WGS sequence"/>
</dbReference>
<name>A0A4R3KDR2_9FIRM</name>
<dbReference type="PANTHER" id="PTHR36838:SF1">
    <property type="entry name" value="SLR1864 PROTEIN"/>
    <property type="match status" value="1"/>
</dbReference>
<dbReference type="Pfam" id="PF03547">
    <property type="entry name" value="Mem_trans"/>
    <property type="match status" value="1"/>
</dbReference>
<keyword evidence="4" id="KW-1003">Cell membrane</keyword>
<dbReference type="GO" id="GO:0005886">
    <property type="term" value="C:plasma membrane"/>
    <property type="evidence" value="ECO:0007669"/>
    <property type="project" value="UniProtKB-SubCell"/>
</dbReference>
<keyword evidence="10" id="KW-1185">Reference proteome</keyword>
<feature type="transmembrane region" description="Helical" evidence="8">
    <location>
        <begin position="167"/>
        <end position="188"/>
    </location>
</feature>
<feature type="transmembrane region" description="Helical" evidence="8">
    <location>
        <begin position="66"/>
        <end position="88"/>
    </location>
</feature>
<sequence>MAILTMITQVFVLFLLMGLGFILSKTGKIDQKTSYQMTSLLCYIILPCAILYSFQMKFTSSMMINFIIMCAITFGVHIFNILVSTLVFNKKMFPDEHQRNVLRFSGTYSNTGFMGFPLLDALAGTTGLFYGSAYNTVYGFFIWTHGAMLFSGKISKRSILKAFLNPNIIVSIVGLILYCSSITLPGPIYLFVKYLAQLNTALSMIIIGTTMTQISFNRLFTNVHSWLGVIMRNVILPFALLFFLYAIGIRGELLLCSIIPAACPIAGFSVLFSKMAHKDVGFPCEVMSLSTVSSLVTMPVILSVVGMLS</sequence>
<comment type="subcellular location">
    <subcellularLocation>
        <location evidence="1">Cell membrane</location>
        <topology evidence="1">Multi-pass membrane protein</topology>
    </subcellularLocation>
</comment>
<comment type="caution">
    <text evidence="9">The sequence shown here is derived from an EMBL/GenBank/DDBJ whole genome shotgun (WGS) entry which is preliminary data.</text>
</comment>
<evidence type="ECO:0000256" key="7">
    <source>
        <dbReference type="ARBA" id="ARBA00023136"/>
    </source>
</evidence>
<evidence type="ECO:0000256" key="6">
    <source>
        <dbReference type="ARBA" id="ARBA00022989"/>
    </source>
</evidence>
<dbReference type="AlphaFoldDB" id="A0A4R3KDR2"/>
<feature type="transmembrane region" description="Helical" evidence="8">
    <location>
        <begin position="136"/>
        <end position="155"/>
    </location>
</feature>
<gene>
    <name evidence="9" type="ORF">EDC37_102126</name>
</gene>
<dbReference type="Gene3D" id="1.20.1530.20">
    <property type="match status" value="1"/>
</dbReference>
<feature type="transmembrane region" description="Helical" evidence="8">
    <location>
        <begin position="6"/>
        <end position="23"/>
    </location>
</feature>
<feature type="transmembrane region" description="Helical" evidence="8">
    <location>
        <begin position="35"/>
        <end position="54"/>
    </location>
</feature>
<dbReference type="OrthoDB" id="9798064at2"/>
<evidence type="ECO:0000313" key="9">
    <source>
        <dbReference type="EMBL" id="TCS81424.1"/>
    </source>
</evidence>
<proteinExistence type="inferred from homology"/>
<evidence type="ECO:0000256" key="5">
    <source>
        <dbReference type="ARBA" id="ARBA00022692"/>
    </source>
</evidence>